<keyword evidence="3" id="KW-1185">Reference proteome</keyword>
<evidence type="ECO:0000256" key="1">
    <source>
        <dbReference type="SAM" id="MobiDB-lite"/>
    </source>
</evidence>
<sequence length="528" mass="58704">MHRYIDALFTDDFGRQSKLTTSSANGFMRMRYYSRRTAEAGVSQRVVLYCFNGAELDPDGNPYVATNIGMTIDEALCGFDHLEQVNWAAQKNAKLLMHGILAVDHRQSPDEMMTCGVRWAEETLGRFDLPYLVTLHAPPPDGDQRNWHLHVLWSFRPMVRTGDHEWYVGEMLRTDLDNPKAMKLFREMYASVMTEMSFEAGQDQVWTAKSNADRGLPHEPQVHLGGARTNQARSGEYVAENEENHERVMRSKAAVIDDALRHADEALAKAQEAARAIAARFARLPALPLPVPERVVAATMAIEAAVVPKLLPLSTTAVVVPKIPPVRIRPSQIAGSIEQQQRTLPQRPLIEVVAMAQPQPISRPARMEIGNLRIRLPRLAGASIQPLATVPVAPARAHISAPPSLIARVPPRAARATELTAPPPTMARAIIPQLPALAPRRLPNFADTTIIDLAITRSDEARKRDEERRKREDAAIARIAREARAAAAAQAAIQRQALDDSAASAKPRKHAWQRARQQREQSTEAMNW</sequence>
<dbReference type="RefSeq" id="WP_184023552.1">
    <property type="nucleotide sequence ID" value="NZ_JACIJJ010000001.1"/>
</dbReference>
<reference evidence="2 3" key="1">
    <citation type="submission" date="2020-08" db="EMBL/GenBank/DDBJ databases">
        <title>Genomic Encyclopedia of Type Strains, Phase IV (KMG-IV): sequencing the most valuable type-strain genomes for metagenomic binning, comparative biology and taxonomic classification.</title>
        <authorList>
            <person name="Goeker M."/>
        </authorList>
    </citation>
    <scope>NUCLEOTIDE SEQUENCE [LARGE SCALE GENOMIC DNA]</scope>
    <source>
        <strain evidence="2 3">DSM 27244</strain>
    </source>
</reference>
<dbReference type="EMBL" id="JACIJJ010000001">
    <property type="protein sequence ID" value="MBB5696979.1"/>
    <property type="molecule type" value="Genomic_DNA"/>
</dbReference>
<dbReference type="Proteomes" id="UP000557739">
    <property type="component" value="Unassembled WGS sequence"/>
</dbReference>
<name>A0A7W9AMM4_9SPHN</name>
<feature type="region of interest" description="Disordered" evidence="1">
    <location>
        <begin position="498"/>
        <end position="528"/>
    </location>
</feature>
<proteinExistence type="predicted"/>
<organism evidence="2 3">
    <name type="scientific">Sphingomonas yantingensis</name>
    <dbReference type="NCBI Taxonomy" id="1241761"/>
    <lineage>
        <taxon>Bacteria</taxon>
        <taxon>Pseudomonadati</taxon>
        <taxon>Pseudomonadota</taxon>
        <taxon>Alphaproteobacteria</taxon>
        <taxon>Sphingomonadales</taxon>
        <taxon>Sphingomonadaceae</taxon>
        <taxon>Sphingomonas</taxon>
    </lineage>
</organism>
<evidence type="ECO:0000313" key="2">
    <source>
        <dbReference type="EMBL" id="MBB5696979.1"/>
    </source>
</evidence>
<gene>
    <name evidence="2" type="ORF">FHR19_000304</name>
</gene>
<protein>
    <recommendedName>
        <fullName evidence="4">MobA/MobL protein domain-containing protein</fullName>
    </recommendedName>
</protein>
<evidence type="ECO:0008006" key="4">
    <source>
        <dbReference type="Google" id="ProtNLM"/>
    </source>
</evidence>
<evidence type="ECO:0000313" key="3">
    <source>
        <dbReference type="Proteomes" id="UP000557739"/>
    </source>
</evidence>
<dbReference type="AlphaFoldDB" id="A0A7W9AMM4"/>
<accession>A0A7W9AMM4</accession>
<comment type="caution">
    <text evidence="2">The sequence shown here is derived from an EMBL/GenBank/DDBJ whole genome shotgun (WGS) entry which is preliminary data.</text>
</comment>
<dbReference type="Gene3D" id="3.30.930.30">
    <property type="match status" value="1"/>
</dbReference>